<reference evidence="2" key="1">
    <citation type="submission" date="2020-06" db="EMBL/GenBank/DDBJ databases">
        <authorList>
            <person name="Dong N."/>
        </authorList>
    </citation>
    <scope>NUCLEOTIDE SEQUENCE</scope>
    <source>
        <strain evidence="2">R655-4</strain>
    </source>
</reference>
<dbReference type="SUPFAM" id="SSF53756">
    <property type="entry name" value="UDP-Glycosyltransferase/glycogen phosphorylase"/>
    <property type="match status" value="1"/>
</dbReference>
<dbReference type="GO" id="GO:0016757">
    <property type="term" value="F:glycosyltransferase activity"/>
    <property type="evidence" value="ECO:0007669"/>
    <property type="project" value="InterPro"/>
</dbReference>
<dbReference type="RefSeq" id="WP_286493769.1">
    <property type="nucleotide sequence ID" value="NZ_JACAGJ010000005.1"/>
</dbReference>
<evidence type="ECO:0000313" key="3">
    <source>
        <dbReference type="Proteomes" id="UP001170959"/>
    </source>
</evidence>
<organism evidence="2 3">
    <name type="scientific">Empedobacter brevis</name>
    <dbReference type="NCBI Taxonomy" id="247"/>
    <lineage>
        <taxon>Bacteria</taxon>
        <taxon>Pseudomonadati</taxon>
        <taxon>Bacteroidota</taxon>
        <taxon>Flavobacteriia</taxon>
        <taxon>Flavobacteriales</taxon>
        <taxon>Weeksellaceae</taxon>
        <taxon>Empedobacter</taxon>
    </lineage>
</organism>
<dbReference type="EMBL" id="JACAGJ010000005">
    <property type="protein sequence ID" value="MDM1073046.1"/>
    <property type="molecule type" value="Genomic_DNA"/>
</dbReference>
<dbReference type="InterPro" id="IPR001296">
    <property type="entry name" value="Glyco_trans_1"/>
</dbReference>
<accession>A0AAJ1QFM5</accession>
<dbReference type="Pfam" id="PF00534">
    <property type="entry name" value="Glycos_transf_1"/>
    <property type="match status" value="1"/>
</dbReference>
<reference evidence="2" key="2">
    <citation type="journal article" date="2022" name="Sci. Total Environ.">
        <title>Prevalence, transmission, and molecular epidemiology of tet(X)-positive bacteria among humans, animals, and environmental niches in China: An epidemiological, and genomic-based study.</title>
        <authorList>
            <person name="Dong N."/>
            <person name="Zeng Y."/>
            <person name="Cai C."/>
            <person name="Sun C."/>
            <person name="Lu J."/>
            <person name="Liu C."/>
            <person name="Zhou H."/>
            <person name="Sun Q."/>
            <person name="Shu L."/>
            <person name="Wang H."/>
            <person name="Wang Y."/>
            <person name="Wang S."/>
            <person name="Wu C."/>
            <person name="Chan E.W."/>
            <person name="Chen G."/>
            <person name="Shen Z."/>
            <person name="Chen S."/>
            <person name="Zhang R."/>
        </authorList>
    </citation>
    <scope>NUCLEOTIDE SEQUENCE</scope>
    <source>
        <strain evidence="2">R655-4</strain>
    </source>
</reference>
<sequence>MKIVYFFPNLKDSAGTERMLNVKANYLADVLRHEVTIITYRQFEDPIFFEFSEKIRFVHFNIPDPTSKLKGLGYWEKRKLYKEFMQTYRGKVEEYLYNNLTDIAISMYFGAEHKFLPLIKDGSKKLMEYHFHFDITPLSKKLKEKWSVKNLKMKIQTSFFQRTLNKYHKIVVLTEQDQEEWGKYFTNVVNIPNPITIKPIKAEPNIEKVLAVGRFTYQKGFNYLIDAWAIVNKDFPNWKLDIYGTGELEEDLRKQIKELKLENNIHLCSPRKDINNVFSQHSIFALSSRFEGFPLVLIEAISCGLAPVAFECKNGPKEMMGDSQLKDFLVQPFNVQEFAKKLKILMENKELRTEMSEEAIKVSQHYQLENIMKIWENTFKNLLKN</sequence>
<evidence type="ECO:0000259" key="1">
    <source>
        <dbReference type="Pfam" id="PF00534"/>
    </source>
</evidence>
<gene>
    <name evidence="2" type="ORF">HX001_11185</name>
</gene>
<dbReference type="AlphaFoldDB" id="A0AAJ1QFM5"/>
<dbReference type="Proteomes" id="UP001170959">
    <property type="component" value="Unassembled WGS sequence"/>
</dbReference>
<feature type="domain" description="Glycosyl transferase family 1" evidence="1">
    <location>
        <begin position="205"/>
        <end position="361"/>
    </location>
</feature>
<proteinExistence type="predicted"/>
<protein>
    <submittedName>
        <fullName evidence="2">Glycosyltransferase family 4 protein</fullName>
    </submittedName>
</protein>
<dbReference type="Gene3D" id="3.40.50.2000">
    <property type="entry name" value="Glycogen Phosphorylase B"/>
    <property type="match status" value="2"/>
</dbReference>
<dbReference type="CDD" id="cd03820">
    <property type="entry name" value="GT4_AmsD-like"/>
    <property type="match status" value="1"/>
</dbReference>
<name>A0AAJ1QFM5_9FLAO</name>
<comment type="caution">
    <text evidence="2">The sequence shown here is derived from an EMBL/GenBank/DDBJ whole genome shotgun (WGS) entry which is preliminary data.</text>
</comment>
<dbReference type="PANTHER" id="PTHR12526">
    <property type="entry name" value="GLYCOSYLTRANSFERASE"/>
    <property type="match status" value="1"/>
</dbReference>
<evidence type="ECO:0000313" key="2">
    <source>
        <dbReference type="EMBL" id="MDM1073046.1"/>
    </source>
</evidence>
<dbReference type="PANTHER" id="PTHR12526:SF630">
    <property type="entry name" value="GLYCOSYLTRANSFERASE"/>
    <property type="match status" value="1"/>
</dbReference>